<dbReference type="Gene3D" id="1.10.10.1710">
    <property type="entry name" value="Deoxyribodipyrimidine photolyase-related"/>
    <property type="match status" value="1"/>
</dbReference>
<dbReference type="EMBL" id="CAEZTC010000187">
    <property type="protein sequence ID" value="CAB4569081.1"/>
    <property type="molecule type" value="Genomic_DNA"/>
</dbReference>
<dbReference type="InterPro" id="IPR014729">
    <property type="entry name" value="Rossmann-like_a/b/a_fold"/>
</dbReference>
<protein>
    <submittedName>
        <fullName evidence="2">Unannotated protein</fullName>
    </submittedName>
</protein>
<dbReference type="Gene3D" id="1.10.579.10">
    <property type="entry name" value="DNA Cyclobutane Dipyrimidine Photolyase, subunit A, domain 3"/>
    <property type="match status" value="1"/>
</dbReference>
<gene>
    <name evidence="2" type="ORF">UFOPK1572_01263</name>
</gene>
<dbReference type="Gene3D" id="3.40.50.620">
    <property type="entry name" value="HUPs"/>
    <property type="match status" value="1"/>
</dbReference>
<evidence type="ECO:0000313" key="2">
    <source>
        <dbReference type="EMBL" id="CAB4569081.1"/>
    </source>
</evidence>
<feature type="region of interest" description="Disordered" evidence="1">
    <location>
        <begin position="163"/>
        <end position="185"/>
    </location>
</feature>
<dbReference type="InterPro" id="IPR036134">
    <property type="entry name" value="Crypto/Photolyase_FAD-like_sf"/>
</dbReference>
<dbReference type="PANTHER" id="PTHR38657">
    <property type="entry name" value="SLR1343 PROTEIN"/>
    <property type="match status" value="1"/>
</dbReference>
<evidence type="ECO:0000256" key="1">
    <source>
        <dbReference type="SAM" id="MobiDB-lite"/>
    </source>
</evidence>
<feature type="compositionally biased region" description="Basic and acidic residues" evidence="1">
    <location>
        <begin position="168"/>
        <end position="181"/>
    </location>
</feature>
<dbReference type="Gene3D" id="1.25.40.80">
    <property type="match status" value="1"/>
</dbReference>
<dbReference type="SUPFAM" id="SSF48173">
    <property type="entry name" value="Cryptochrome/photolyase FAD-binding domain"/>
    <property type="match status" value="1"/>
</dbReference>
<dbReference type="InterPro" id="IPR007357">
    <property type="entry name" value="PhrB-like"/>
</dbReference>
<name>A0A6J6DY58_9ZZZZ</name>
<sequence>MTARRTIWVFGDQLNTSLGAFTDADPQHDVILIVESHKKISSRPWHRQRLHFLISSMRHFAQDLRNLGYTVDYQVAPTMAAGYQQHVSQFTPVTVIASEPNSYAARQLLTSLSVATVPSHQFLTPSGDFAAWASTRKSLKMEDFYRRQRTRLGYLMDGTEPAGGQWNFDHDNREGPPKDGSRPWPAPPVSVLDTIDHEVIAALPENAVGHHPTGVWATSRTDALARLQHFVDNLLPMFGPHEDAMVSDNWHLAHSMLSPYLNNGLLLPGEVCDAVQRAFDAGRVPIASAEGFIRQVIGWREYVWGLYWLWMPDYADMNALGATRALPPVFTDPTSTRMACMSGCVGDVHERAWAHHIPRLMVMGNLALIAGVNPQQMTRWMWEMFIDAAEWVMVPNVVGMSLHADGGMMATKPYAGGGAYIDRMSNFCKGCAYDRKKRVGDDACPFTTLYWDFLLRHADRFQRNPRMATQIRAAQKLSDIDAIKDRAAEVLSMLDSGRL</sequence>
<reference evidence="2" key="1">
    <citation type="submission" date="2020-05" db="EMBL/GenBank/DDBJ databases">
        <authorList>
            <person name="Chiriac C."/>
            <person name="Salcher M."/>
            <person name="Ghai R."/>
            <person name="Kavagutti S V."/>
        </authorList>
    </citation>
    <scope>NUCLEOTIDE SEQUENCE</scope>
</reference>
<dbReference type="InterPro" id="IPR052551">
    <property type="entry name" value="UV-DNA_repair_photolyase"/>
</dbReference>
<dbReference type="AlphaFoldDB" id="A0A6J6DY58"/>
<dbReference type="PANTHER" id="PTHR38657:SF1">
    <property type="entry name" value="SLR1343 PROTEIN"/>
    <property type="match status" value="1"/>
</dbReference>
<proteinExistence type="predicted"/>
<dbReference type="Pfam" id="PF04244">
    <property type="entry name" value="DPRP"/>
    <property type="match status" value="1"/>
</dbReference>
<accession>A0A6J6DY58</accession>
<organism evidence="2">
    <name type="scientific">freshwater metagenome</name>
    <dbReference type="NCBI Taxonomy" id="449393"/>
    <lineage>
        <taxon>unclassified sequences</taxon>
        <taxon>metagenomes</taxon>
        <taxon>ecological metagenomes</taxon>
    </lineage>
</organism>